<sequence>MGLDQNIYIIKQNKEYGKDERYGEEFYYFRKVNSLQGFFEEKFNIDNCEYIEIDEDTIDDIITRCKVVLEYPKLADDVFPTTEGFFYGRYDYNQSYFEDVKDVYNCFSELKKLLNQLEKIYYTCWY</sequence>
<organism evidence="1 2">
    <name type="scientific">Granulicatella balaenopterae</name>
    <dbReference type="NCBI Taxonomy" id="137733"/>
    <lineage>
        <taxon>Bacteria</taxon>
        <taxon>Bacillati</taxon>
        <taxon>Bacillota</taxon>
        <taxon>Bacilli</taxon>
        <taxon>Lactobacillales</taxon>
        <taxon>Carnobacteriaceae</taxon>
        <taxon>Granulicatella</taxon>
    </lineage>
</organism>
<evidence type="ECO:0000313" key="1">
    <source>
        <dbReference type="EMBL" id="SEQ68297.1"/>
    </source>
</evidence>
<dbReference type="RefSeq" id="WP_089745945.1">
    <property type="nucleotide sequence ID" value="NZ_FOGF01000004.1"/>
</dbReference>
<dbReference type="EMBL" id="FOGF01000004">
    <property type="protein sequence ID" value="SEQ68297.1"/>
    <property type="molecule type" value="Genomic_DNA"/>
</dbReference>
<evidence type="ECO:0000313" key="2">
    <source>
        <dbReference type="Proteomes" id="UP000198556"/>
    </source>
</evidence>
<dbReference type="STRING" id="137733.SAMN05421767_10422"/>
<dbReference type="AlphaFoldDB" id="A0A1H9I157"/>
<dbReference type="Proteomes" id="UP000198556">
    <property type="component" value="Unassembled WGS sequence"/>
</dbReference>
<protein>
    <submittedName>
        <fullName evidence="1">Uncharacterized protein</fullName>
    </submittedName>
</protein>
<keyword evidence="2" id="KW-1185">Reference proteome</keyword>
<accession>A0A1H9I157</accession>
<gene>
    <name evidence="1" type="ORF">SAMN05421767_10422</name>
</gene>
<dbReference type="OrthoDB" id="2989116at2"/>
<proteinExistence type="predicted"/>
<reference evidence="1 2" key="1">
    <citation type="submission" date="2016-10" db="EMBL/GenBank/DDBJ databases">
        <authorList>
            <person name="de Groot N.N."/>
        </authorList>
    </citation>
    <scope>NUCLEOTIDE SEQUENCE [LARGE SCALE GENOMIC DNA]</scope>
    <source>
        <strain evidence="1 2">DSM 15827</strain>
    </source>
</reference>
<name>A0A1H9I157_9LACT</name>